<keyword evidence="2" id="KW-1185">Reference proteome</keyword>
<dbReference type="AlphaFoldDB" id="A0A1M5BX59"/>
<protein>
    <submittedName>
        <fullName evidence="1">Uncharacterized protein</fullName>
    </submittedName>
</protein>
<organism evidence="1 2">
    <name type="scientific">Modicisalibacter ilicicola DSM 19980</name>
    <dbReference type="NCBI Taxonomy" id="1121942"/>
    <lineage>
        <taxon>Bacteria</taxon>
        <taxon>Pseudomonadati</taxon>
        <taxon>Pseudomonadota</taxon>
        <taxon>Gammaproteobacteria</taxon>
        <taxon>Oceanospirillales</taxon>
        <taxon>Halomonadaceae</taxon>
        <taxon>Modicisalibacter</taxon>
    </lineage>
</organism>
<reference evidence="1 2" key="1">
    <citation type="submission" date="2016-11" db="EMBL/GenBank/DDBJ databases">
        <authorList>
            <person name="Jaros S."/>
            <person name="Januszkiewicz K."/>
            <person name="Wedrychowicz H."/>
        </authorList>
    </citation>
    <scope>NUCLEOTIDE SEQUENCE [LARGE SCALE GENOMIC DNA]</scope>
    <source>
        <strain evidence="1 2">DSM 19980</strain>
    </source>
</reference>
<name>A0A1M5BX59_9GAMM</name>
<accession>A0A1M5BX59</accession>
<dbReference type="Proteomes" id="UP000184346">
    <property type="component" value="Unassembled WGS sequence"/>
</dbReference>
<evidence type="ECO:0000313" key="2">
    <source>
        <dbReference type="Proteomes" id="UP000184346"/>
    </source>
</evidence>
<gene>
    <name evidence="1" type="ORF">SAMN02745148_02717</name>
</gene>
<sequence length="92" mass="10642">MIRMPCSRELGCIEKLLHAPLLHRLAISFLLRSQRYGGFCSRIQDDHDSTECGHYHPHKQYKLHRCDPVTRTPDYARSCARLLAIRVSKPAV</sequence>
<dbReference type="EMBL" id="FQUJ01000012">
    <property type="protein sequence ID" value="SHF46897.1"/>
    <property type="molecule type" value="Genomic_DNA"/>
</dbReference>
<evidence type="ECO:0000313" key="1">
    <source>
        <dbReference type="EMBL" id="SHF46897.1"/>
    </source>
</evidence>
<proteinExistence type="predicted"/>